<dbReference type="SUPFAM" id="SSF52540">
    <property type="entry name" value="P-loop containing nucleoside triphosphate hydrolases"/>
    <property type="match status" value="1"/>
</dbReference>
<organism evidence="1 2">
    <name type="scientific">Rubrimonas cliftonensis</name>
    <dbReference type="NCBI Taxonomy" id="89524"/>
    <lineage>
        <taxon>Bacteria</taxon>
        <taxon>Pseudomonadati</taxon>
        <taxon>Pseudomonadota</taxon>
        <taxon>Alphaproteobacteria</taxon>
        <taxon>Rhodobacterales</taxon>
        <taxon>Paracoccaceae</taxon>
        <taxon>Rubrimonas</taxon>
    </lineage>
</organism>
<evidence type="ECO:0008006" key="3">
    <source>
        <dbReference type="Google" id="ProtNLM"/>
    </source>
</evidence>
<dbReference type="STRING" id="89524.SAMN05444370_101173"/>
<proteinExistence type="predicted"/>
<evidence type="ECO:0000313" key="2">
    <source>
        <dbReference type="Proteomes" id="UP000198703"/>
    </source>
</evidence>
<reference evidence="1 2" key="1">
    <citation type="submission" date="2016-10" db="EMBL/GenBank/DDBJ databases">
        <authorList>
            <person name="de Groot N.N."/>
        </authorList>
    </citation>
    <scope>NUCLEOTIDE SEQUENCE [LARGE SCALE GENOMIC DNA]</scope>
    <source>
        <strain evidence="1 2">DSM 15345</strain>
    </source>
</reference>
<accession>A0A1H3VKN7</accession>
<dbReference type="Gene3D" id="3.40.50.300">
    <property type="entry name" value="P-loop containing nucleotide triphosphate hydrolases"/>
    <property type="match status" value="1"/>
</dbReference>
<dbReference type="Proteomes" id="UP000198703">
    <property type="component" value="Unassembled WGS sequence"/>
</dbReference>
<evidence type="ECO:0000313" key="1">
    <source>
        <dbReference type="EMBL" id="SDZ75319.1"/>
    </source>
</evidence>
<sequence length="298" mass="33453">MRRPLIYPHREAYVAAPRKAVALIGMSGVGKTSIAQMLRGAGDWFHYSVDYRIGTRYMGERIVDAFKRAAMQTPLLRELLMSDSIYIASNITFENLAPLSTYLGKPGDTARGGLPFEEYVRRQRQHREAEISALLDAPEFIEKAREIYGYHHVICDTGGSICEVVDPMDPTDPVLVQLSEAMLLVRIRETDAMAEELVRRFIAAPKPMYYNEEFLRQIWREYRGQGGLAETEVDPDAFARWGFRRIVEHRRPLYAAIGDNWGVTVDAADIARVRSAEAFDALIGDAVAAAAEHGAVTS</sequence>
<keyword evidence="2" id="KW-1185">Reference proteome</keyword>
<name>A0A1H3VKN7_9RHOB</name>
<dbReference type="RefSeq" id="WP_245730865.1">
    <property type="nucleotide sequence ID" value="NZ_FNQM01000001.1"/>
</dbReference>
<protein>
    <recommendedName>
        <fullName evidence="3">ATPase</fullName>
    </recommendedName>
</protein>
<dbReference type="AlphaFoldDB" id="A0A1H3VKN7"/>
<dbReference type="EMBL" id="FNQM01000001">
    <property type="protein sequence ID" value="SDZ75319.1"/>
    <property type="molecule type" value="Genomic_DNA"/>
</dbReference>
<gene>
    <name evidence="1" type="ORF">SAMN05444370_101173</name>
</gene>
<dbReference type="InterPro" id="IPR027417">
    <property type="entry name" value="P-loop_NTPase"/>
</dbReference>